<gene>
    <name evidence="1" type="ORF">PCASD_01831</name>
</gene>
<reference evidence="1 2" key="1">
    <citation type="submission" date="2017-11" db="EMBL/GenBank/DDBJ databases">
        <title>De novo assembly and phasing of dikaryotic genomes from two isolates of Puccinia coronata f. sp. avenae, the causal agent of oat crown rust.</title>
        <authorList>
            <person name="Miller M.E."/>
            <person name="Zhang Y."/>
            <person name="Omidvar V."/>
            <person name="Sperschneider J."/>
            <person name="Schwessinger B."/>
            <person name="Raley C."/>
            <person name="Palmer J.M."/>
            <person name="Garnica D."/>
            <person name="Upadhyaya N."/>
            <person name="Rathjen J."/>
            <person name="Taylor J.M."/>
            <person name="Park R.F."/>
            <person name="Dodds P.N."/>
            <person name="Hirsch C.D."/>
            <person name="Kianian S.F."/>
            <person name="Figueroa M."/>
        </authorList>
    </citation>
    <scope>NUCLEOTIDE SEQUENCE [LARGE SCALE GENOMIC DNA]</scope>
    <source>
        <strain evidence="1">12SD80</strain>
    </source>
</reference>
<accession>A0A2N5VJD9</accession>
<dbReference type="Proteomes" id="UP000235392">
    <property type="component" value="Unassembled WGS sequence"/>
</dbReference>
<evidence type="ECO:0000313" key="1">
    <source>
        <dbReference type="EMBL" id="PLW50090.1"/>
    </source>
</evidence>
<protein>
    <submittedName>
        <fullName evidence="1">Uncharacterized protein</fullName>
    </submittedName>
</protein>
<proteinExistence type="predicted"/>
<name>A0A2N5VJD9_9BASI</name>
<dbReference type="EMBL" id="PGCI01000012">
    <property type="protein sequence ID" value="PLW50090.1"/>
    <property type="molecule type" value="Genomic_DNA"/>
</dbReference>
<sequence>MGSANWLPTWLVIMEHGPNGKDISHRVCVFQRKNMGEPVGAYLRLGSKLEVKGELSGSAPAVGMLCIEVSRIVVEED</sequence>
<dbReference type="AlphaFoldDB" id="A0A2N5VJD9"/>
<organism evidence="1 2">
    <name type="scientific">Puccinia coronata f. sp. avenae</name>
    <dbReference type="NCBI Taxonomy" id="200324"/>
    <lineage>
        <taxon>Eukaryota</taxon>
        <taxon>Fungi</taxon>
        <taxon>Dikarya</taxon>
        <taxon>Basidiomycota</taxon>
        <taxon>Pucciniomycotina</taxon>
        <taxon>Pucciniomycetes</taxon>
        <taxon>Pucciniales</taxon>
        <taxon>Pucciniaceae</taxon>
        <taxon>Puccinia</taxon>
    </lineage>
</organism>
<evidence type="ECO:0000313" key="2">
    <source>
        <dbReference type="Proteomes" id="UP000235392"/>
    </source>
</evidence>
<comment type="caution">
    <text evidence="1">The sequence shown here is derived from an EMBL/GenBank/DDBJ whole genome shotgun (WGS) entry which is preliminary data.</text>
</comment>